<organism evidence="2 3">
    <name type="scientific">Robbsia andropogonis</name>
    <dbReference type="NCBI Taxonomy" id="28092"/>
    <lineage>
        <taxon>Bacteria</taxon>
        <taxon>Pseudomonadati</taxon>
        <taxon>Pseudomonadota</taxon>
        <taxon>Betaproteobacteria</taxon>
        <taxon>Burkholderiales</taxon>
        <taxon>Burkholderiaceae</taxon>
        <taxon>Robbsia</taxon>
    </lineage>
</organism>
<dbReference type="OrthoDB" id="6008265at2"/>
<dbReference type="RefSeq" id="WP_024903462.1">
    <property type="nucleotide sequence ID" value="NZ_CADFGU010000005.1"/>
</dbReference>
<dbReference type="InterPro" id="IPR025391">
    <property type="entry name" value="DUF4123"/>
</dbReference>
<keyword evidence="3" id="KW-1185">Reference proteome</keyword>
<evidence type="ECO:0000313" key="2">
    <source>
        <dbReference type="EMBL" id="KKB64622.1"/>
    </source>
</evidence>
<dbReference type="Pfam" id="PF13503">
    <property type="entry name" value="DUF4123"/>
    <property type="match status" value="1"/>
</dbReference>
<dbReference type="PATRIC" id="fig|28092.6.peg.974"/>
<proteinExistence type="predicted"/>
<gene>
    <name evidence="2" type="ORF">WM40_04125</name>
</gene>
<evidence type="ECO:0000313" key="3">
    <source>
        <dbReference type="Proteomes" id="UP000033618"/>
    </source>
</evidence>
<sequence length="172" mass="18759">MLDAINQRLFALYSRDPRTFRLYALVAGASVQEVTGSVPVHDAGSVALFDQTVDTAIADAGPWLLKIDQASAPNIALLQKLGETAIGLVWLISAREFADLKEDLTSRLDVALPDGSISLLRYYDPTCLLDLAQSLQPNQRAEFFAPAHEWLVYRDGSLTVVHAVETPPSDHG</sequence>
<comment type="caution">
    <text evidence="2">The sequence shown here is derived from an EMBL/GenBank/DDBJ whole genome shotgun (WGS) entry which is preliminary data.</text>
</comment>
<dbReference type="Proteomes" id="UP000033618">
    <property type="component" value="Unassembled WGS sequence"/>
</dbReference>
<reference evidence="2 3" key="1">
    <citation type="submission" date="2015-03" db="EMBL/GenBank/DDBJ databases">
        <title>Draft Genome Sequence of Burkholderia andropogonis type strain ICMP2807, isolated from Sorghum bicolor.</title>
        <authorList>
            <person name="Lopes-Santos L."/>
            <person name="Castro D.B."/>
            <person name="Ottoboni L.M."/>
            <person name="Park D."/>
            <person name="Weirc B.S."/>
            <person name="Destefano S.A."/>
        </authorList>
    </citation>
    <scope>NUCLEOTIDE SEQUENCE [LARGE SCALE GENOMIC DNA]</scope>
    <source>
        <strain evidence="2 3">ICMP2807</strain>
    </source>
</reference>
<dbReference type="STRING" id="28092.WM40_04125"/>
<dbReference type="AlphaFoldDB" id="A0A0F5K515"/>
<feature type="domain" description="DUF4123" evidence="1">
    <location>
        <begin position="22"/>
        <end position="141"/>
    </location>
</feature>
<protein>
    <recommendedName>
        <fullName evidence="1">DUF4123 domain-containing protein</fullName>
    </recommendedName>
</protein>
<accession>A0A0F5K515</accession>
<name>A0A0F5K515_9BURK</name>
<evidence type="ECO:0000259" key="1">
    <source>
        <dbReference type="Pfam" id="PF13503"/>
    </source>
</evidence>
<dbReference type="EMBL" id="LAQU01000003">
    <property type="protein sequence ID" value="KKB64622.1"/>
    <property type="molecule type" value="Genomic_DNA"/>
</dbReference>